<sequence>MFTHDTAEAKNGEVDITDFDFETVKTAIDFCYGREMKTPSIETVVGMLRFADKYDIKSVTDQLVKMPRLNLSNENFPAIVLYAYDCSKDDLFEECCKFFEDHQNSIVAMEKFITLPPLFVAHLLKQTYNLNTPFKVLRYAQATGITFILDPLEQPIIPG</sequence>
<name>A0A7E4UZR4_PANRE</name>
<keyword evidence="2" id="KW-1185">Reference proteome</keyword>
<dbReference type="SUPFAM" id="SSF54695">
    <property type="entry name" value="POZ domain"/>
    <property type="match status" value="1"/>
</dbReference>
<dbReference type="Gene3D" id="3.30.710.10">
    <property type="entry name" value="Potassium Channel Kv1.1, Chain A"/>
    <property type="match status" value="1"/>
</dbReference>
<protein>
    <submittedName>
        <fullName evidence="3">BTB domain-containing protein</fullName>
    </submittedName>
</protein>
<organism evidence="2 3">
    <name type="scientific">Panagrellus redivivus</name>
    <name type="common">Microworm</name>
    <dbReference type="NCBI Taxonomy" id="6233"/>
    <lineage>
        <taxon>Eukaryota</taxon>
        <taxon>Metazoa</taxon>
        <taxon>Ecdysozoa</taxon>
        <taxon>Nematoda</taxon>
        <taxon>Chromadorea</taxon>
        <taxon>Rhabditida</taxon>
        <taxon>Tylenchina</taxon>
        <taxon>Panagrolaimomorpha</taxon>
        <taxon>Panagrolaimoidea</taxon>
        <taxon>Panagrolaimidae</taxon>
        <taxon>Panagrellus</taxon>
    </lineage>
</organism>
<dbReference type="InterPro" id="IPR011333">
    <property type="entry name" value="SKP1/BTB/POZ_sf"/>
</dbReference>
<dbReference type="Proteomes" id="UP000492821">
    <property type="component" value="Unassembled WGS sequence"/>
</dbReference>
<reference evidence="2" key="1">
    <citation type="journal article" date="2013" name="Genetics">
        <title>The draft genome and transcriptome of Panagrellus redivivus are shaped by the harsh demands of a free-living lifestyle.</title>
        <authorList>
            <person name="Srinivasan J."/>
            <person name="Dillman A.R."/>
            <person name="Macchietto M.G."/>
            <person name="Heikkinen L."/>
            <person name="Lakso M."/>
            <person name="Fracchia K.M."/>
            <person name="Antoshechkin I."/>
            <person name="Mortazavi A."/>
            <person name="Wong G."/>
            <person name="Sternberg P.W."/>
        </authorList>
    </citation>
    <scope>NUCLEOTIDE SEQUENCE [LARGE SCALE GENOMIC DNA]</scope>
    <source>
        <strain evidence="2">MT8872</strain>
    </source>
</reference>
<evidence type="ECO:0000313" key="3">
    <source>
        <dbReference type="WBParaSite" id="Pan_g14783.t1"/>
    </source>
</evidence>
<accession>A0A7E4UZR4</accession>
<proteinExistence type="predicted"/>
<evidence type="ECO:0000259" key="1">
    <source>
        <dbReference type="Pfam" id="PF00651"/>
    </source>
</evidence>
<feature type="domain" description="BTB" evidence="1">
    <location>
        <begin position="1"/>
        <end position="65"/>
    </location>
</feature>
<dbReference type="PANTHER" id="PTHR24413">
    <property type="entry name" value="SPECKLE-TYPE POZ PROTEIN"/>
    <property type="match status" value="1"/>
</dbReference>
<dbReference type="AlphaFoldDB" id="A0A7E4UZR4"/>
<evidence type="ECO:0000313" key="2">
    <source>
        <dbReference type="Proteomes" id="UP000492821"/>
    </source>
</evidence>
<reference evidence="3" key="2">
    <citation type="submission" date="2020-10" db="UniProtKB">
        <authorList>
            <consortium name="WormBaseParasite"/>
        </authorList>
    </citation>
    <scope>IDENTIFICATION</scope>
</reference>
<dbReference type="Pfam" id="PF00651">
    <property type="entry name" value="BTB"/>
    <property type="match status" value="1"/>
</dbReference>
<dbReference type="CDD" id="cd18186">
    <property type="entry name" value="BTB_POZ_ZBTB_KLHL-like"/>
    <property type="match status" value="1"/>
</dbReference>
<dbReference type="InterPro" id="IPR000210">
    <property type="entry name" value="BTB/POZ_dom"/>
</dbReference>
<dbReference type="WBParaSite" id="Pan_g14783.t1">
    <property type="protein sequence ID" value="Pan_g14783.t1"/>
    <property type="gene ID" value="Pan_g14783"/>
</dbReference>